<gene>
    <name evidence="1" type="ORF">EGW08_011761</name>
</gene>
<reference evidence="1 2" key="1">
    <citation type="submission" date="2019-01" db="EMBL/GenBank/DDBJ databases">
        <title>A draft genome assembly of the solar-powered sea slug Elysia chlorotica.</title>
        <authorList>
            <person name="Cai H."/>
            <person name="Li Q."/>
            <person name="Fang X."/>
            <person name="Li J."/>
            <person name="Curtis N.E."/>
            <person name="Altenburger A."/>
            <person name="Shibata T."/>
            <person name="Feng M."/>
            <person name="Maeda T."/>
            <person name="Schwartz J.A."/>
            <person name="Shigenobu S."/>
            <person name="Lundholm N."/>
            <person name="Nishiyama T."/>
            <person name="Yang H."/>
            <person name="Hasebe M."/>
            <person name="Li S."/>
            <person name="Pierce S.K."/>
            <person name="Wang J."/>
        </authorList>
    </citation>
    <scope>NUCLEOTIDE SEQUENCE [LARGE SCALE GENOMIC DNA]</scope>
    <source>
        <strain evidence="1">EC2010</strain>
        <tissue evidence="1">Whole organism of an adult</tissue>
    </source>
</reference>
<dbReference type="AlphaFoldDB" id="A0A433TFX4"/>
<keyword evidence="2" id="KW-1185">Reference proteome</keyword>
<organism evidence="1 2">
    <name type="scientific">Elysia chlorotica</name>
    <name type="common">Eastern emerald elysia</name>
    <name type="synonym">Sea slug</name>
    <dbReference type="NCBI Taxonomy" id="188477"/>
    <lineage>
        <taxon>Eukaryota</taxon>
        <taxon>Metazoa</taxon>
        <taxon>Spiralia</taxon>
        <taxon>Lophotrochozoa</taxon>
        <taxon>Mollusca</taxon>
        <taxon>Gastropoda</taxon>
        <taxon>Heterobranchia</taxon>
        <taxon>Euthyneura</taxon>
        <taxon>Panpulmonata</taxon>
        <taxon>Sacoglossa</taxon>
        <taxon>Placobranchoidea</taxon>
        <taxon>Plakobranchidae</taxon>
        <taxon>Elysia</taxon>
    </lineage>
</organism>
<comment type="caution">
    <text evidence="1">The sequence shown here is derived from an EMBL/GenBank/DDBJ whole genome shotgun (WGS) entry which is preliminary data.</text>
</comment>
<accession>A0A433TFX4</accession>
<sequence>MVSGSTKVSGLAKIIQWHDQTASLHGGRSGLENSMLKYESNVRPHPQVALKMGRSQSVVQLQAKRTIVDFLNCLEFTGEEAKISLLAAPAQRQAGNVRPELVQRGASGGLPALLSLSEQAPASCSAPGSLRRCVSVWSLITSSTGASTRAVRAIEEHITWNWQLHSSSVVFSASGVRGIILSTALIGVSSLFRHPRHRTWGKFNGDTMRTELQPALLAKCQKLLIRVVFPTGADYPPIKREILAISVETKLLRKRHHMRGEKARLLPWVEQYVSLRDIIQPTVVWVCLHRHTPPHSNGGLHIRLHSDSTFASTKTPQPLRLHIRLHSDSTFASTQTPHSPPLRLHIRLHSDSTFASTQTPHSPPLRLHIRLHSDSTSSPFTLYIYIAPLHRTAMEY</sequence>
<protein>
    <submittedName>
        <fullName evidence="1">Uncharacterized protein</fullName>
    </submittedName>
</protein>
<dbReference type="Proteomes" id="UP000271974">
    <property type="component" value="Unassembled WGS sequence"/>
</dbReference>
<proteinExistence type="predicted"/>
<evidence type="ECO:0000313" key="1">
    <source>
        <dbReference type="EMBL" id="RUS80483.1"/>
    </source>
</evidence>
<dbReference type="EMBL" id="RQTK01000389">
    <property type="protein sequence ID" value="RUS80483.1"/>
    <property type="molecule type" value="Genomic_DNA"/>
</dbReference>
<evidence type="ECO:0000313" key="2">
    <source>
        <dbReference type="Proteomes" id="UP000271974"/>
    </source>
</evidence>
<name>A0A433TFX4_ELYCH</name>